<dbReference type="InterPro" id="IPR021255">
    <property type="entry name" value="DUF2807"/>
</dbReference>
<dbReference type="eggNOG" id="ENOG5033FIZ">
    <property type="taxonomic scope" value="Bacteria"/>
</dbReference>
<feature type="chain" id="PRO_5001660622" description="Putative auto-transporter adhesin head GIN domain-containing protein" evidence="2">
    <location>
        <begin position="22"/>
        <end position="310"/>
    </location>
</feature>
<dbReference type="Pfam" id="PF10988">
    <property type="entry name" value="DUF2807"/>
    <property type="match status" value="2"/>
</dbReference>
<name>A0A069E1W0_9PROT</name>
<dbReference type="Proteomes" id="UP000027446">
    <property type="component" value="Unassembled WGS sequence"/>
</dbReference>
<dbReference type="RefSeq" id="WP_051596303.1">
    <property type="nucleotide sequence ID" value="NZ_ARYH01000002.1"/>
</dbReference>
<accession>A0A069E1W0</accession>
<dbReference type="Gene3D" id="2.160.20.120">
    <property type="match status" value="2"/>
</dbReference>
<evidence type="ECO:0000256" key="1">
    <source>
        <dbReference type="SAM" id="MobiDB-lite"/>
    </source>
</evidence>
<dbReference type="STRING" id="1280949.HAD_13344"/>
<keyword evidence="2" id="KW-0732">Signal</keyword>
<reference evidence="4 5" key="1">
    <citation type="journal article" date="2014" name="Antonie Van Leeuwenhoek">
        <title>Hyphomonas beringensis sp. nov. and Hyphomonas chukchiensis sp. nov., isolated from surface seawater of the Bering Sea and Chukchi Sea.</title>
        <authorList>
            <person name="Li C."/>
            <person name="Lai Q."/>
            <person name="Li G."/>
            <person name="Dong C."/>
            <person name="Wang J."/>
            <person name="Liao Y."/>
            <person name="Shao Z."/>
        </authorList>
    </citation>
    <scope>NUCLEOTIDE SEQUENCE [LARGE SCALE GENOMIC DNA]</scope>
    <source>
        <strain evidence="4 5">MHS-3</strain>
    </source>
</reference>
<comment type="caution">
    <text evidence="4">The sequence shown here is derived from an EMBL/GenBank/DDBJ whole genome shotgun (WGS) entry which is preliminary data.</text>
</comment>
<evidence type="ECO:0000313" key="4">
    <source>
        <dbReference type="EMBL" id="KCZ83589.1"/>
    </source>
</evidence>
<feature type="domain" description="Putative auto-transporter adhesin head GIN" evidence="3">
    <location>
        <begin position="198"/>
        <end position="293"/>
    </location>
</feature>
<gene>
    <name evidence="4" type="ORF">HAD_13344</name>
</gene>
<sequence length="310" mass="32116">MKRPATCFAALIILSAPAAIAETQSYPAESFSQIEAVGPIDVIYEPAAAPSIVVEQAENDFSDIYLDFDGDTLIVSRKSIRDRSGWFNNVNINTKNDRKIIKVNGKRVPYYIVRVSGPDLDGVVSKRSAKLTANGVDSASFDAHASSSGDLLLSGTAKSAKLHASSSGDIFASDFQAQTFDIQASSSGDIEAKSNGDGQVKIDVSSSADLDLESLGAAEFLIKASSSADIELSGQCSSIEIEASSSADVDGRDLACRDANVAASSSADVSVSASESVEARASSGGDIYISGSPAVRDISRSSGGDVDFGS</sequence>
<evidence type="ECO:0000259" key="3">
    <source>
        <dbReference type="Pfam" id="PF10988"/>
    </source>
</evidence>
<feature type="signal peptide" evidence="2">
    <location>
        <begin position="1"/>
        <end position="21"/>
    </location>
</feature>
<feature type="region of interest" description="Disordered" evidence="1">
    <location>
        <begin position="281"/>
        <end position="310"/>
    </location>
</feature>
<evidence type="ECO:0000256" key="2">
    <source>
        <dbReference type="SAM" id="SignalP"/>
    </source>
</evidence>
<keyword evidence="5" id="KW-1185">Reference proteome</keyword>
<dbReference type="PATRIC" id="fig|1280949.3.peg.2714"/>
<proteinExistence type="predicted"/>
<dbReference type="AlphaFoldDB" id="A0A069E1W0"/>
<feature type="domain" description="Putative auto-transporter adhesin head GIN" evidence="3">
    <location>
        <begin position="31"/>
        <end position="195"/>
    </location>
</feature>
<dbReference type="EMBL" id="ARYH01000002">
    <property type="protein sequence ID" value="KCZ83589.1"/>
    <property type="molecule type" value="Genomic_DNA"/>
</dbReference>
<protein>
    <recommendedName>
        <fullName evidence="3">Putative auto-transporter adhesin head GIN domain-containing protein</fullName>
    </recommendedName>
</protein>
<organism evidence="4 5">
    <name type="scientific">Hyphomonas adhaerens MHS-3</name>
    <dbReference type="NCBI Taxonomy" id="1280949"/>
    <lineage>
        <taxon>Bacteria</taxon>
        <taxon>Pseudomonadati</taxon>
        <taxon>Pseudomonadota</taxon>
        <taxon>Alphaproteobacteria</taxon>
        <taxon>Hyphomonadales</taxon>
        <taxon>Hyphomonadaceae</taxon>
        <taxon>Hyphomonas</taxon>
    </lineage>
</organism>
<dbReference type="OrthoDB" id="7618481at2"/>
<evidence type="ECO:0000313" key="5">
    <source>
        <dbReference type="Proteomes" id="UP000027446"/>
    </source>
</evidence>